<protein>
    <submittedName>
        <fullName evidence="3">Family 16 glycosylhydrolase</fullName>
    </submittedName>
</protein>
<dbReference type="Gene3D" id="2.60.120.200">
    <property type="match status" value="1"/>
</dbReference>
<evidence type="ECO:0000256" key="2">
    <source>
        <dbReference type="ARBA" id="ARBA00023295"/>
    </source>
</evidence>
<dbReference type="AlphaFoldDB" id="A0A6G9ATW9"/>
<dbReference type="EMBL" id="CP050063">
    <property type="protein sequence ID" value="QIP15838.1"/>
    <property type="molecule type" value="Genomic_DNA"/>
</dbReference>
<gene>
    <name evidence="3" type="ORF">G8759_26015</name>
</gene>
<dbReference type="KEGG" id="spib:G8759_26015"/>
<evidence type="ECO:0000313" key="3">
    <source>
        <dbReference type="EMBL" id="QIP15838.1"/>
    </source>
</evidence>
<evidence type="ECO:0000313" key="4">
    <source>
        <dbReference type="Proteomes" id="UP000501802"/>
    </source>
</evidence>
<reference evidence="3 4" key="1">
    <citation type="submission" date="2020-03" db="EMBL/GenBank/DDBJ databases">
        <authorList>
            <person name="Kim M.K."/>
        </authorList>
    </citation>
    <scope>NUCLEOTIDE SEQUENCE [LARGE SCALE GENOMIC DNA]</scope>
    <source>
        <strain evidence="3 4">BT328</strain>
    </source>
</reference>
<name>A0A6G9ATW9_9BACT</name>
<proteinExistence type="predicted"/>
<accession>A0A6G9ATW9</accession>
<dbReference type="SUPFAM" id="SSF49899">
    <property type="entry name" value="Concanavalin A-like lectins/glucanases"/>
    <property type="match status" value="1"/>
</dbReference>
<keyword evidence="1 3" id="KW-0378">Hydrolase</keyword>
<evidence type="ECO:0000256" key="1">
    <source>
        <dbReference type="ARBA" id="ARBA00022801"/>
    </source>
</evidence>
<dbReference type="GO" id="GO:0004553">
    <property type="term" value="F:hydrolase activity, hydrolyzing O-glycosyl compounds"/>
    <property type="evidence" value="ECO:0007669"/>
    <property type="project" value="InterPro"/>
</dbReference>
<keyword evidence="4" id="KW-1185">Reference proteome</keyword>
<keyword evidence="2" id="KW-0326">Glycosidase</keyword>
<dbReference type="InterPro" id="IPR008263">
    <property type="entry name" value="GH16_AS"/>
</dbReference>
<dbReference type="PROSITE" id="PS01034">
    <property type="entry name" value="GH16_1"/>
    <property type="match status" value="1"/>
</dbReference>
<dbReference type="GO" id="GO:0005975">
    <property type="term" value="P:carbohydrate metabolic process"/>
    <property type="evidence" value="ECO:0007669"/>
    <property type="project" value="InterPro"/>
</dbReference>
<organism evidence="3 4">
    <name type="scientific">Spirosoma aureum</name>
    <dbReference type="NCBI Taxonomy" id="2692134"/>
    <lineage>
        <taxon>Bacteria</taxon>
        <taxon>Pseudomonadati</taxon>
        <taxon>Bacteroidota</taxon>
        <taxon>Cytophagia</taxon>
        <taxon>Cytophagales</taxon>
        <taxon>Cytophagaceae</taxon>
        <taxon>Spirosoma</taxon>
    </lineage>
</organism>
<dbReference type="Proteomes" id="UP000501802">
    <property type="component" value="Chromosome"/>
</dbReference>
<sequence length="35" mass="3985">MKGKNFPQKKWPACGEIDIMEFVGKDSTQIYGTVH</sequence>
<dbReference type="InterPro" id="IPR013320">
    <property type="entry name" value="ConA-like_dom_sf"/>
</dbReference>